<protein>
    <submittedName>
        <fullName evidence="6">Iron-siderophore ABC transporter substrate-binding protein</fullName>
    </submittedName>
</protein>
<keyword evidence="4" id="KW-0732">Signal</keyword>
<dbReference type="RefSeq" id="WP_190694201.1">
    <property type="nucleotide sequence ID" value="NZ_JAMPKX010000010.1"/>
</dbReference>
<dbReference type="Pfam" id="PF01497">
    <property type="entry name" value="Peripla_BP_2"/>
    <property type="match status" value="1"/>
</dbReference>
<dbReference type="PROSITE" id="PS50983">
    <property type="entry name" value="FE_B12_PBP"/>
    <property type="match status" value="1"/>
</dbReference>
<accession>A0ABV0K9C5</accession>
<gene>
    <name evidence="6" type="ORF">NC992_19860</name>
</gene>
<sequence length="298" mass="32733">MIAHDAGQTEICGQPLTIVALSPYILDMMLALGVEPAGYAAADVTKDLLRRPKFDNPEQQIPYLGSRLNNQLVNLGDRHSPSLEAIAQMQPDLILGEGWQGTQGKYDLLSKIAPTVLVDDTKNGWQHSIEIVSKTLDKPEQLQQIKADYDAKVSAARTQLASVASKYSRVLMISSGSLSQAIYSYNDTVFSRLIEELNFQLVDIESVLSDNPTISFEVLPQLDTDIAIVIAWDDAAKSDTQGWKKLQQEWNSVPLLSQMPVSQAGRVFFLDARLSTIRGPVAAAAVLDSYLSFLTPLN</sequence>
<comment type="subcellular location">
    <subcellularLocation>
        <location evidence="1">Cell envelope</location>
    </subcellularLocation>
</comment>
<dbReference type="SUPFAM" id="SSF53807">
    <property type="entry name" value="Helical backbone' metal receptor"/>
    <property type="match status" value="1"/>
</dbReference>
<comment type="caution">
    <text evidence="6">The sequence shown here is derived from an EMBL/GenBank/DDBJ whole genome shotgun (WGS) entry which is preliminary data.</text>
</comment>
<evidence type="ECO:0000256" key="3">
    <source>
        <dbReference type="ARBA" id="ARBA00022448"/>
    </source>
</evidence>
<dbReference type="EMBL" id="JAMPKX010000010">
    <property type="protein sequence ID" value="MEP0949145.1"/>
    <property type="molecule type" value="Genomic_DNA"/>
</dbReference>
<evidence type="ECO:0000256" key="2">
    <source>
        <dbReference type="ARBA" id="ARBA00008814"/>
    </source>
</evidence>
<evidence type="ECO:0000313" key="6">
    <source>
        <dbReference type="EMBL" id="MEP0949145.1"/>
    </source>
</evidence>
<evidence type="ECO:0000256" key="4">
    <source>
        <dbReference type="ARBA" id="ARBA00022729"/>
    </source>
</evidence>
<dbReference type="InterPro" id="IPR002491">
    <property type="entry name" value="ABC_transptr_periplasmic_BD"/>
</dbReference>
<name>A0ABV0K9C5_9CYAN</name>
<keyword evidence="7" id="KW-1185">Reference proteome</keyword>
<feature type="domain" description="Fe/B12 periplasmic-binding" evidence="5">
    <location>
        <begin position="17"/>
        <end position="298"/>
    </location>
</feature>
<reference evidence="6 7" key="1">
    <citation type="submission" date="2022-04" db="EMBL/GenBank/DDBJ databases">
        <title>Positive selection, recombination, and allopatry shape intraspecific diversity of widespread and dominant cyanobacteria.</title>
        <authorList>
            <person name="Wei J."/>
            <person name="Shu W."/>
            <person name="Hu C."/>
        </authorList>
    </citation>
    <scope>NUCLEOTIDE SEQUENCE [LARGE SCALE GENOMIC DNA]</scope>
    <source>
        <strain evidence="6 7">DQ-A4</strain>
    </source>
</reference>
<keyword evidence="3" id="KW-0813">Transport</keyword>
<dbReference type="PANTHER" id="PTHR30532:SF24">
    <property type="entry name" value="FERRIC ENTEROBACTIN-BINDING PERIPLASMIC PROTEIN FEPB"/>
    <property type="match status" value="1"/>
</dbReference>
<proteinExistence type="inferred from homology"/>
<organism evidence="6 7">
    <name type="scientific">Leptolyngbya subtilissima DQ-A4</name>
    <dbReference type="NCBI Taxonomy" id="2933933"/>
    <lineage>
        <taxon>Bacteria</taxon>
        <taxon>Bacillati</taxon>
        <taxon>Cyanobacteriota</taxon>
        <taxon>Cyanophyceae</taxon>
        <taxon>Leptolyngbyales</taxon>
        <taxon>Leptolyngbyaceae</taxon>
        <taxon>Leptolyngbya group</taxon>
        <taxon>Leptolyngbya</taxon>
    </lineage>
</organism>
<dbReference type="Gene3D" id="3.40.50.1980">
    <property type="entry name" value="Nitrogenase molybdenum iron protein domain"/>
    <property type="match status" value="2"/>
</dbReference>
<comment type="similarity">
    <text evidence="2">Belongs to the bacterial solute-binding protein 8 family.</text>
</comment>
<dbReference type="PANTHER" id="PTHR30532">
    <property type="entry name" value="IRON III DICITRATE-BINDING PERIPLASMIC PROTEIN"/>
    <property type="match status" value="1"/>
</dbReference>
<dbReference type="CDD" id="cd01146">
    <property type="entry name" value="FhuD"/>
    <property type="match status" value="1"/>
</dbReference>
<dbReference type="InterPro" id="IPR051313">
    <property type="entry name" value="Bact_iron-sidero_bind"/>
</dbReference>
<evidence type="ECO:0000256" key="1">
    <source>
        <dbReference type="ARBA" id="ARBA00004196"/>
    </source>
</evidence>
<evidence type="ECO:0000259" key="5">
    <source>
        <dbReference type="PROSITE" id="PS50983"/>
    </source>
</evidence>
<dbReference type="Proteomes" id="UP001482513">
    <property type="component" value="Unassembled WGS sequence"/>
</dbReference>
<evidence type="ECO:0000313" key="7">
    <source>
        <dbReference type="Proteomes" id="UP001482513"/>
    </source>
</evidence>